<dbReference type="AlphaFoldDB" id="A0A507CT64"/>
<dbReference type="Pfam" id="PF05368">
    <property type="entry name" value="NmrA"/>
    <property type="match status" value="1"/>
</dbReference>
<evidence type="ECO:0000313" key="6">
    <source>
        <dbReference type="Proteomes" id="UP000320333"/>
    </source>
</evidence>
<sequence>MPAFKNIAVVGGTSTIGQALIKNLLTTKGEFDAVILLTRDPESKASKELAALGAETRKIPSELSAEAIPALAESLKGVDALVSVIGAAGVSDQVHLIHASVQAGIKRFFPSEFGIDLDLHAPSIPFVGAKVPIRQLLRSQGIASKLEHTFVENGYFLEGFFSPFFNWQISGTSVAVDIAGTGDVPVTVTHQADVARYLAEILRSDPAISRNKTLKFEGDRFTWNQARELVSNAVIHVPGVKTSFSTTYTSVENLEKRLETAQGHEWVQVQLLLATTRGQGLLSHNHNKLFPNLKPTSAKEYVAGLVV</sequence>
<dbReference type="InterPro" id="IPR051609">
    <property type="entry name" value="NmrA/Isoflavone_reductase-like"/>
</dbReference>
<keyword evidence="2" id="KW-0521">NADP</keyword>
<evidence type="ECO:0000259" key="4">
    <source>
        <dbReference type="Pfam" id="PF05368"/>
    </source>
</evidence>
<dbReference type="GO" id="GO:0016491">
    <property type="term" value="F:oxidoreductase activity"/>
    <property type="evidence" value="ECO:0007669"/>
    <property type="project" value="UniProtKB-KW"/>
</dbReference>
<keyword evidence="3" id="KW-0560">Oxidoreductase</keyword>
<proteinExistence type="inferred from homology"/>
<dbReference type="EMBL" id="QEAP01001645">
    <property type="protein sequence ID" value="TPX42362.1"/>
    <property type="molecule type" value="Genomic_DNA"/>
</dbReference>
<dbReference type="STRING" id="246404.A0A507CT64"/>
<keyword evidence="6" id="KW-1185">Reference proteome</keyword>
<comment type="caution">
    <text evidence="5">The sequence shown here is derived from an EMBL/GenBank/DDBJ whole genome shotgun (WGS) entry which is preliminary data.</text>
</comment>
<accession>A0A507CT64</accession>
<comment type="similarity">
    <text evidence="1">Belongs to the NmrA-type oxidoreductase family. Isoflavone reductase subfamily.</text>
</comment>
<reference evidence="5 6" key="1">
    <citation type="journal article" date="2019" name="Sci. Rep.">
        <title>Comparative genomics of chytrid fungi reveal insights into the obligate biotrophic and pathogenic lifestyle of Synchytrium endobioticum.</title>
        <authorList>
            <person name="van de Vossenberg B.T.L.H."/>
            <person name="Warris S."/>
            <person name="Nguyen H.D.T."/>
            <person name="van Gent-Pelzer M.P.E."/>
            <person name="Joly D.L."/>
            <person name="van de Geest H.C."/>
            <person name="Bonants P.J.M."/>
            <person name="Smith D.S."/>
            <person name="Levesque C.A."/>
            <person name="van der Lee T.A.J."/>
        </authorList>
    </citation>
    <scope>NUCLEOTIDE SEQUENCE [LARGE SCALE GENOMIC DNA]</scope>
    <source>
        <strain evidence="5 6">CBS 675.73</strain>
    </source>
</reference>
<gene>
    <name evidence="5" type="ORF">CcCBS67573_g10516</name>
</gene>
<dbReference type="Proteomes" id="UP000320333">
    <property type="component" value="Unassembled WGS sequence"/>
</dbReference>
<evidence type="ECO:0000313" key="5">
    <source>
        <dbReference type="EMBL" id="TPX42362.1"/>
    </source>
</evidence>
<dbReference type="Gene3D" id="3.40.50.720">
    <property type="entry name" value="NAD(P)-binding Rossmann-like Domain"/>
    <property type="match status" value="1"/>
</dbReference>
<dbReference type="PANTHER" id="PTHR47706">
    <property type="entry name" value="NMRA-LIKE FAMILY PROTEIN"/>
    <property type="match status" value="1"/>
</dbReference>
<organism evidence="5 6">
    <name type="scientific">Chytriomyces confervae</name>
    <dbReference type="NCBI Taxonomy" id="246404"/>
    <lineage>
        <taxon>Eukaryota</taxon>
        <taxon>Fungi</taxon>
        <taxon>Fungi incertae sedis</taxon>
        <taxon>Chytridiomycota</taxon>
        <taxon>Chytridiomycota incertae sedis</taxon>
        <taxon>Chytridiomycetes</taxon>
        <taxon>Chytridiales</taxon>
        <taxon>Chytriomycetaceae</taxon>
        <taxon>Chytriomyces</taxon>
    </lineage>
</organism>
<dbReference type="Gene3D" id="3.90.25.10">
    <property type="entry name" value="UDP-galactose 4-epimerase, domain 1"/>
    <property type="match status" value="1"/>
</dbReference>
<evidence type="ECO:0000256" key="3">
    <source>
        <dbReference type="ARBA" id="ARBA00023002"/>
    </source>
</evidence>
<name>A0A507CT64_9FUNG</name>
<dbReference type="OrthoDB" id="2109383at2759"/>
<protein>
    <recommendedName>
        <fullName evidence="4">NmrA-like domain-containing protein</fullName>
    </recommendedName>
</protein>
<feature type="domain" description="NmrA-like" evidence="4">
    <location>
        <begin position="5"/>
        <end position="233"/>
    </location>
</feature>
<evidence type="ECO:0000256" key="1">
    <source>
        <dbReference type="ARBA" id="ARBA00005725"/>
    </source>
</evidence>
<dbReference type="PANTHER" id="PTHR47706:SF4">
    <property type="entry name" value="NMRA-LIKE DOMAIN-CONTAINING PROTEIN"/>
    <property type="match status" value="1"/>
</dbReference>
<dbReference type="InterPro" id="IPR036291">
    <property type="entry name" value="NAD(P)-bd_dom_sf"/>
</dbReference>
<evidence type="ECO:0000256" key="2">
    <source>
        <dbReference type="ARBA" id="ARBA00022857"/>
    </source>
</evidence>
<dbReference type="SUPFAM" id="SSF51735">
    <property type="entry name" value="NAD(P)-binding Rossmann-fold domains"/>
    <property type="match status" value="1"/>
</dbReference>
<dbReference type="InterPro" id="IPR008030">
    <property type="entry name" value="NmrA-like"/>
</dbReference>